<accession>A0A4Q9R4P4</accession>
<feature type="region of interest" description="Disordered" evidence="1">
    <location>
        <begin position="1"/>
        <end position="31"/>
    </location>
</feature>
<keyword evidence="4" id="KW-1185">Reference proteome</keyword>
<comment type="caution">
    <text evidence="2">The sequence shown here is derived from an EMBL/GenBank/DDBJ whole genome shotgun (WGS) entry which is preliminary data.</text>
</comment>
<dbReference type="EMBL" id="QJUM01000018">
    <property type="protein sequence ID" value="TBV03798.1"/>
    <property type="molecule type" value="Genomic_DNA"/>
</dbReference>
<reference evidence="4 5" key="1">
    <citation type="submission" date="2018-06" db="EMBL/GenBank/DDBJ databases">
        <title>Three novel Pseudomonas species isolated from symptomatic oak.</title>
        <authorList>
            <person name="Bueno-Gonzalez V."/>
            <person name="Brady C."/>
        </authorList>
    </citation>
    <scope>NUCLEOTIDE SEQUENCE [LARGE SCALE GENOMIC DNA]</scope>
    <source>
        <strain evidence="3 4">P26B</strain>
        <strain evidence="2 5">P6B</strain>
    </source>
</reference>
<dbReference type="Proteomes" id="UP000291334">
    <property type="component" value="Unassembled WGS sequence"/>
</dbReference>
<evidence type="ECO:0000313" key="3">
    <source>
        <dbReference type="EMBL" id="TBV03798.1"/>
    </source>
</evidence>
<evidence type="ECO:0000256" key="1">
    <source>
        <dbReference type="SAM" id="MobiDB-lite"/>
    </source>
</evidence>
<name>A0A4Q9R4P4_9GAMM</name>
<dbReference type="EMBL" id="QJUL01000008">
    <property type="protein sequence ID" value="TBU95461.1"/>
    <property type="molecule type" value="Genomic_DNA"/>
</dbReference>
<dbReference type="OrthoDB" id="7023944at2"/>
<dbReference type="AlphaFoldDB" id="A0A4Q9R4P4"/>
<organism evidence="2 5">
    <name type="scientific">Phytopseudomonas dryadis</name>
    <dbReference type="NCBI Taxonomy" id="2487520"/>
    <lineage>
        <taxon>Bacteria</taxon>
        <taxon>Pseudomonadati</taxon>
        <taxon>Pseudomonadota</taxon>
        <taxon>Gammaproteobacteria</taxon>
        <taxon>Pseudomonadales</taxon>
        <taxon>Pseudomonadaceae</taxon>
        <taxon>Phytopseudomonas</taxon>
    </lineage>
</organism>
<proteinExistence type="predicted"/>
<dbReference type="Proteomes" id="UP000293172">
    <property type="component" value="Unassembled WGS sequence"/>
</dbReference>
<sequence length="112" mass="12155">MLAQEKVSKKKGTPASGSRCARLPSLHRRSGGRRTWAIHGPLRLSPLPCGSSPCTAISLGLLKGKWASPVPSRYQREKWRPAPALSQKWEPVSSCDCPASSFKPCSCLWLAA</sequence>
<protein>
    <submittedName>
        <fullName evidence="2">Uncharacterized protein</fullName>
    </submittedName>
</protein>
<evidence type="ECO:0000313" key="5">
    <source>
        <dbReference type="Proteomes" id="UP000293172"/>
    </source>
</evidence>
<evidence type="ECO:0000313" key="2">
    <source>
        <dbReference type="EMBL" id="TBU95461.1"/>
    </source>
</evidence>
<evidence type="ECO:0000313" key="4">
    <source>
        <dbReference type="Proteomes" id="UP000291334"/>
    </source>
</evidence>
<gene>
    <name evidence="3" type="ORF">DNK34_15840</name>
    <name evidence="2" type="ORF">DNK44_07840</name>
</gene>